<dbReference type="PANTHER" id="PTHR37928">
    <property type="entry name" value="CFEM DOMAIN PROTEIN (AFU_ORTHOLOGUE AFUA_6G14090)"/>
    <property type="match status" value="1"/>
</dbReference>
<sequence length="213" mass="22802">MKFFGLLFILEGLFNVFGENLPSVPACAMSCWENTKYVSRCFDDLACLCRDDGYQNSVFQCLYSQCDIAHSSSALHYAISQCSTFGSQVNPGARPIAAHDSLRRRMEAEYLAGSWGKRQQSGASAVPWPTESANFPVESAAFLIQSAIFPTQSANRVAGASASSLPVSLDVRNIAGLPTTIVTVLVTPTGHLDPFASTSKNFDADSGTARGLA</sequence>
<feature type="signal peptide" evidence="16">
    <location>
        <begin position="1"/>
        <end position="18"/>
    </location>
</feature>
<gene>
    <name evidence="18" type="ORF">GLAREA_08154</name>
</gene>
<evidence type="ECO:0000256" key="10">
    <source>
        <dbReference type="ARBA" id="ARBA00023004"/>
    </source>
</evidence>
<dbReference type="EMBL" id="KE145373">
    <property type="protein sequence ID" value="EPE24303.1"/>
    <property type="molecule type" value="Genomic_DNA"/>
</dbReference>
<proteinExistence type="inferred from homology"/>
<evidence type="ECO:0000256" key="11">
    <source>
        <dbReference type="ARBA" id="ARBA00023136"/>
    </source>
</evidence>
<evidence type="ECO:0000259" key="17">
    <source>
        <dbReference type="PROSITE" id="PS52012"/>
    </source>
</evidence>
<name>S3DCC8_GLAL2</name>
<feature type="disulfide bond" evidence="15">
    <location>
        <begin position="49"/>
        <end position="82"/>
    </location>
</feature>
<comment type="subcellular location">
    <subcellularLocation>
        <location evidence="1">Cell membrane</location>
        <topology evidence="1">Lipid-anchor</topology>
        <topology evidence="1">GPI-anchor</topology>
    </subcellularLocation>
    <subcellularLocation>
        <location evidence="2">Secreted</location>
    </subcellularLocation>
</comment>
<evidence type="ECO:0000256" key="16">
    <source>
        <dbReference type="SAM" id="SignalP"/>
    </source>
</evidence>
<evidence type="ECO:0000256" key="2">
    <source>
        <dbReference type="ARBA" id="ARBA00004613"/>
    </source>
</evidence>
<dbReference type="RefSeq" id="XP_008088391.1">
    <property type="nucleotide sequence ID" value="XM_008090200.1"/>
</dbReference>
<keyword evidence="8 15" id="KW-0479">Metal-binding</keyword>
<dbReference type="PANTHER" id="PTHR37928:SF2">
    <property type="entry name" value="GPI ANCHORED CFEM DOMAIN PROTEIN (AFU_ORTHOLOGUE AFUA_6G10580)"/>
    <property type="match status" value="1"/>
</dbReference>
<evidence type="ECO:0000256" key="13">
    <source>
        <dbReference type="ARBA" id="ARBA00023180"/>
    </source>
</evidence>
<evidence type="ECO:0000256" key="7">
    <source>
        <dbReference type="ARBA" id="ARBA00022622"/>
    </source>
</evidence>
<evidence type="ECO:0000313" key="18">
    <source>
        <dbReference type="EMBL" id="EPE24303.1"/>
    </source>
</evidence>
<organism evidence="18 19">
    <name type="scientific">Glarea lozoyensis (strain ATCC 20868 / MF5171)</name>
    <dbReference type="NCBI Taxonomy" id="1116229"/>
    <lineage>
        <taxon>Eukaryota</taxon>
        <taxon>Fungi</taxon>
        <taxon>Dikarya</taxon>
        <taxon>Ascomycota</taxon>
        <taxon>Pezizomycotina</taxon>
        <taxon>Leotiomycetes</taxon>
        <taxon>Helotiales</taxon>
        <taxon>Helotiaceae</taxon>
        <taxon>Glarea</taxon>
    </lineage>
</organism>
<evidence type="ECO:0000256" key="3">
    <source>
        <dbReference type="ARBA" id="ARBA00010031"/>
    </source>
</evidence>
<accession>S3DCC8</accession>
<dbReference type="GeneID" id="19467204"/>
<evidence type="ECO:0000256" key="9">
    <source>
        <dbReference type="ARBA" id="ARBA00022729"/>
    </source>
</evidence>
<keyword evidence="11" id="KW-0472">Membrane</keyword>
<evidence type="ECO:0000256" key="4">
    <source>
        <dbReference type="ARBA" id="ARBA00022475"/>
    </source>
</evidence>
<keyword evidence="14" id="KW-0449">Lipoprotein</keyword>
<keyword evidence="7" id="KW-0336">GPI-anchor</keyword>
<protein>
    <recommendedName>
        <fullName evidence="17">CFEM domain-containing protein</fullName>
    </recommendedName>
</protein>
<dbReference type="GO" id="GO:0098552">
    <property type="term" value="C:side of membrane"/>
    <property type="evidence" value="ECO:0007669"/>
    <property type="project" value="UniProtKB-KW"/>
</dbReference>
<evidence type="ECO:0000256" key="1">
    <source>
        <dbReference type="ARBA" id="ARBA00004609"/>
    </source>
</evidence>
<comment type="similarity">
    <text evidence="3">Belongs to the RBT5 family.</text>
</comment>
<dbReference type="HOGENOM" id="CLU_110310_0_0_1"/>
<evidence type="ECO:0000256" key="6">
    <source>
        <dbReference type="ARBA" id="ARBA00022617"/>
    </source>
</evidence>
<dbReference type="GO" id="GO:0005576">
    <property type="term" value="C:extracellular region"/>
    <property type="evidence" value="ECO:0007669"/>
    <property type="project" value="UniProtKB-SubCell"/>
</dbReference>
<dbReference type="KEGG" id="glz:GLAREA_08154"/>
<evidence type="ECO:0000313" key="19">
    <source>
        <dbReference type="Proteomes" id="UP000016922"/>
    </source>
</evidence>
<evidence type="ECO:0000256" key="15">
    <source>
        <dbReference type="PROSITE-ProRule" id="PRU01356"/>
    </source>
</evidence>
<feature type="chain" id="PRO_5004508233" description="CFEM domain-containing protein" evidence="16">
    <location>
        <begin position="19"/>
        <end position="213"/>
    </location>
</feature>
<keyword evidence="10 15" id="KW-0408">Iron</keyword>
<keyword evidence="12 15" id="KW-1015">Disulfide bond</keyword>
<dbReference type="GO" id="GO:0046872">
    <property type="term" value="F:metal ion binding"/>
    <property type="evidence" value="ECO:0007669"/>
    <property type="project" value="UniProtKB-UniRule"/>
</dbReference>
<keyword evidence="13" id="KW-0325">Glycoprotein</keyword>
<keyword evidence="4" id="KW-1003">Cell membrane</keyword>
<keyword evidence="9 16" id="KW-0732">Signal</keyword>
<dbReference type="AlphaFoldDB" id="S3DCC8"/>
<evidence type="ECO:0000256" key="14">
    <source>
        <dbReference type="ARBA" id="ARBA00023288"/>
    </source>
</evidence>
<reference evidence="18 19" key="1">
    <citation type="journal article" date="2013" name="BMC Genomics">
        <title>Genomics-driven discovery of the pneumocandin biosynthetic gene cluster in the fungus Glarea lozoyensis.</title>
        <authorList>
            <person name="Chen L."/>
            <person name="Yue Q."/>
            <person name="Zhang X."/>
            <person name="Xiang M."/>
            <person name="Wang C."/>
            <person name="Li S."/>
            <person name="Che Y."/>
            <person name="Ortiz-Lopez F.J."/>
            <person name="Bills G.F."/>
            <person name="Liu X."/>
            <person name="An Z."/>
        </authorList>
    </citation>
    <scope>NUCLEOTIDE SEQUENCE [LARGE SCALE GENOMIC DNA]</scope>
    <source>
        <strain evidence="19">ATCC 20868 / MF5171</strain>
    </source>
</reference>
<dbReference type="GO" id="GO:0005886">
    <property type="term" value="C:plasma membrane"/>
    <property type="evidence" value="ECO:0007669"/>
    <property type="project" value="UniProtKB-SubCell"/>
</dbReference>
<dbReference type="Proteomes" id="UP000016922">
    <property type="component" value="Unassembled WGS sequence"/>
</dbReference>
<dbReference type="InterPro" id="IPR051735">
    <property type="entry name" value="CFEM_domain"/>
</dbReference>
<feature type="binding site" description="axial binding residue" evidence="15">
    <location>
        <position position="44"/>
    </location>
    <ligand>
        <name>heme</name>
        <dbReference type="ChEBI" id="CHEBI:30413"/>
    </ligand>
    <ligandPart>
        <name>Fe</name>
        <dbReference type="ChEBI" id="CHEBI:18248"/>
    </ligandPart>
</feature>
<evidence type="ECO:0000256" key="5">
    <source>
        <dbReference type="ARBA" id="ARBA00022525"/>
    </source>
</evidence>
<dbReference type="OrthoDB" id="5421216at2759"/>
<evidence type="ECO:0000256" key="12">
    <source>
        <dbReference type="ARBA" id="ARBA00023157"/>
    </source>
</evidence>
<dbReference type="Pfam" id="PF05730">
    <property type="entry name" value="CFEM"/>
    <property type="match status" value="1"/>
</dbReference>
<keyword evidence="6 15" id="KW-0349">Heme</keyword>
<dbReference type="InterPro" id="IPR008427">
    <property type="entry name" value="Extracellular_membr_CFEM_dom"/>
</dbReference>
<comment type="caution">
    <text evidence="15">Lacks conserved residue(s) required for the propagation of feature annotation.</text>
</comment>
<keyword evidence="5" id="KW-0964">Secreted</keyword>
<keyword evidence="19" id="KW-1185">Reference proteome</keyword>
<dbReference type="PROSITE" id="PS52012">
    <property type="entry name" value="CFEM"/>
    <property type="match status" value="1"/>
</dbReference>
<evidence type="ECO:0000256" key="8">
    <source>
        <dbReference type="ARBA" id="ARBA00022723"/>
    </source>
</evidence>
<feature type="domain" description="CFEM" evidence="17">
    <location>
        <begin position="1"/>
        <end position="109"/>
    </location>
</feature>